<dbReference type="EMBL" id="CP001821">
    <property type="protein sequence ID" value="ACZ29195.1"/>
    <property type="molecule type" value="Genomic_DNA"/>
</dbReference>
<dbReference type="RefSeq" id="WP_012876940.1">
    <property type="nucleotide sequence ID" value="NC_013530.1"/>
</dbReference>
<dbReference type="AlphaFoldDB" id="D1BU31"/>
<gene>
    <name evidence="2" type="ordered locus">Xcel_0156</name>
</gene>
<proteinExistence type="predicted"/>
<evidence type="ECO:0000313" key="3">
    <source>
        <dbReference type="Proteomes" id="UP000002255"/>
    </source>
</evidence>
<keyword evidence="3" id="KW-1185">Reference proteome</keyword>
<protein>
    <submittedName>
        <fullName evidence="2">Uncharacterized protein</fullName>
    </submittedName>
</protein>
<feature type="region of interest" description="Disordered" evidence="1">
    <location>
        <begin position="1"/>
        <end position="42"/>
    </location>
</feature>
<dbReference type="HOGENOM" id="CLU_3260041_0_0_11"/>
<reference evidence="2 3" key="2">
    <citation type="journal article" date="2010" name="Stand. Genomic Sci.">
        <title>Complete genome sequence of Xylanimonas cellulosilytica type strain (XIL07).</title>
        <authorList>
            <person name="Foster B."/>
            <person name="Pukall R."/>
            <person name="Abt B."/>
            <person name="Nolan M."/>
            <person name="Glavina Del Rio T."/>
            <person name="Chen F."/>
            <person name="Lucas S."/>
            <person name="Tice H."/>
            <person name="Pitluck S."/>
            <person name="Cheng J.-F."/>
            <person name="Chertkov O."/>
            <person name="Brettin T."/>
            <person name="Han C."/>
            <person name="Detter J.C."/>
            <person name="Bruce D."/>
            <person name="Goodwin L."/>
            <person name="Ivanova N."/>
            <person name="Mavromatis K."/>
            <person name="Pati A."/>
            <person name="Mikhailova N."/>
            <person name="Chen A."/>
            <person name="Palaniappan K."/>
            <person name="Land M."/>
            <person name="Hauser L."/>
            <person name="Chang Y.-J."/>
            <person name="Jeffries C.D."/>
            <person name="Chain P."/>
            <person name="Rohde M."/>
            <person name="Goeker M."/>
            <person name="Bristow J."/>
            <person name="Eisen J.A."/>
            <person name="Markowitz V."/>
            <person name="Hugenholtz P."/>
            <person name="Kyrpides N.C."/>
            <person name="Klenk H.-P."/>
            <person name="Lapidus A."/>
        </authorList>
    </citation>
    <scope>NUCLEOTIDE SEQUENCE [LARGE SCALE GENOMIC DNA]</scope>
    <source>
        <strain evidence="3">DSM 15894 / CECT 5975 / LMG 20990 / XIL07</strain>
    </source>
</reference>
<evidence type="ECO:0000256" key="1">
    <source>
        <dbReference type="SAM" id="MobiDB-lite"/>
    </source>
</evidence>
<reference evidence="3" key="1">
    <citation type="submission" date="2009-11" db="EMBL/GenBank/DDBJ databases">
        <title>The complete chromosome of Xylanimonas cellulosilytica DSM 15894.</title>
        <authorList>
            <consortium name="US DOE Joint Genome Institute (JGI-PGF)"/>
            <person name="Lucas S."/>
            <person name="Copeland A."/>
            <person name="Lapidus A."/>
            <person name="Glavina del Rio T."/>
            <person name="Dalin E."/>
            <person name="Tice H."/>
            <person name="Bruce D."/>
            <person name="Goodwin L."/>
            <person name="Pitluck S."/>
            <person name="Kyrpides N."/>
            <person name="Mavromatis K."/>
            <person name="Ivanova N."/>
            <person name="Mikhailova N."/>
            <person name="Foster B."/>
            <person name="Clum A."/>
            <person name="Brettin T."/>
            <person name="Detter J.C."/>
            <person name="Han C."/>
            <person name="Larimer F."/>
            <person name="Land M."/>
            <person name="Hauser L."/>
            <person name="Markowitz V."/>
            <person name="Cheng J.F."/>
            <person name="Hugenholtz P."/>
            <person name="Woyke T."/>
            <person name="Wu D."/>
            <person name="Gehrich-Schroeter G."/>
            <person name="Schneider S."/>
            <person name="Pukall S.R."/>
            <person name="Klenk H.P."/>
            <person name="Eisen J.A."/>
        </authorList>
    </citation>
    <scope>NUCLEOTIDE SEQUENCE [LARGE SCALE GENOMIC DNA]</scope>
    <source>
        <strain evidence="3">DSM 15894 / CECT 5975 / LMG 20990 / XIL07</strain>
    </source>
</reference>
<evidence type="ECO:0000313" key="2">
    <source>
        <dbReference type="EMBL" id="ACZ29195.1"/>
    </source>
</evidence>
<organism evidence="2 3">
    <name type="scientific">Xylanimonas cellulosilytica (strain DSM 15894 / JCM 12276 / CECT 5975 / KCTC 9989 / LMG 20990 / NBRC 107835 / XIL07)</name>
    <dbReference type="NCBI Taxonomy" id="446471"/>
    <lineage>
        <taxon>Bacteria</taxon>
        <taxon>Bacillati</taxon>
        <taxon>Actinomycetota</taxon>
        <taxon>Actinomycetes</taxon>
        <taxon>Micrococcales</taxon>
        <taxon>Promicromonosporaceae</taxon>
        <taxon>Xylanimonas</taxon>
    </lineage>
</organism>
<accession>D1BU31</accession>
<dbReference type="KEGG" id="xce:Xcel_0156"/>
<name>D1BU31_XYLCX</name>
<dbReference type="Proteomes" id="UP000002255">
    <property type="component" value="Chromosome"/>
</dbReference>
<sequence>MPDTENLHRSIANPRRTTLSGRTHAEVVAQQPGSRAEDDAER</sequence>